<dbReference type="GO" id="GO:0031956">
    <property type="term" value="F:medium-chain fatty acid-CoA ligase activity"/>
    <property type="evidence" value="ECO:0007669"/>
    <property type="project" value="TreeGrafter"/>
</dbReference>
<dbReference type="InterPro" id="IPR042099">
    <property type="entry name" value="ANL_N_sf"/>
</dbReference>
<dbReference type="InParanoid" id="A0A7X0JUY8"/>
<dbReference type="EMBL" id="JACHHT010000002">
    <property type="protein sequence ID" value="MBB6522203.1"/>
    <property type="molecule type" value="Genomic_DNA"/>
</dbReference>
<reference evidence="5 6" key="1">
    <citation type="submission" date="2020-08" db="EMBL/GenBank/DDBJ databases">
        <title>Genomic Encyclopedia of Type Strains, Phase IV (KMG-IV): sequencing the most valuable type-strain genomes for metagenomic binning, comparative biology and taxonomic classification.</title>
        <authorList>
            <person name="Goeker M."/>
        </authorList>
    </citation>
    <scope>NUCLEOTIDE SEQUENCE [LARGE SCALE GENOMIC DNA]</scope>
    <source>
        <strain evidence="5 6">DSM 22368</strain>
    </source>
</reference>
<dbReference type="RefSeq" id="WP_166846496.1">
    <property type="nucleotide sequence ID" value="NZ_JAAONY010000002.1"/>
</dbReference>
<dbReference type="InterPro" id="IPR000873">
    <property type="entry name" value="AMP-dep_synth/lig_dom"/>
</dbReference>
<dbReference type="Gene3D" id="3.30.300.30">
    <property type="match status" value="1"/>
</dbReference>
<dbReference type="Gene3D" id="3.40.50.12780">
    <property type="entry name" value="N-terminal domain of ligase-like"/>
    <property type="match status" value="1"/>
</dbReference>
<name>A0A7X0JUY8_9GAMM</name>
<dbReference type="PANTHER" id="PTHR43201">
    <property type="entry name" value="ACYL-COA SYNTHETASE"/>
    <property type="match status" value="1"/>
</dbReference>
<dbReference type="AlphaFoldDB" id="A0A7X0JUY8"/>
<dbReference type="EC" id="6.2.1.3" evidence="5"/>
<dbReference type="InterPro" id="IPR045851">
    <property type="entry name" value="AMP-bd_C_sf"/>
</dbReference>
<dbReference type="InterPro" id="IPR025110">
    <property type="entry name" value="AMP-bd_C"/>
</dbReference>
<evidence type="ECO:0000256" key="2">
    <source>
        <dbReference type="ARBA" id="ARBA00022598"/>
    </source>
</evidence>
<dbReference type="SUPFAM" id="SSF56801">
    <property type="entry name" value="Acetyl-CoA synthetase-like"/>
    <property type="match status" value="1"/>
</dbReference>
<comment type="caution">
    <text evidence="5">The sequence shown here is derived from an EMBL/GenBank/DDBJ whole genome shotgun (WGS) entry which is preliminary data.</text>
</comment>
<feature type="domain" description="AMP-dependent synthetase/ligase" evidence="3">
    <location>
        <begin position="7"/>
        <end position="363"/>
    </location>
</feature>
<dbReference type="Pfam" id="PF00501">
    <property type="entry name" value="AMP-binding"/>
    <property type="match status" value="1"/>
</dbReference>
<accession>A0A7X0JUY8</accession>
<organism evidence="5 6">
    <name type="scientific">Pseudoteredinibacter isoporae</name>
    <dbReference type="NCBI Taxonomy" id="570281"/>
    <lineage>
        <taxon>Bacteria</taxon>
        <taxon>Pseudomonadati</taxon>
        <taxon>Pseudomonadota</taxon>
        <taxon>Gammaproteobacteria</taxon>
        <taxon>Cellvibrionales</taxon>
        <taxon>Cellvibrionaceae</taxon>
        <taxon>Pseudoteredinibacter</taxon>
    </lineage>
</organism>
<dbReference type="PANTHER" id="PTHR43201:SF5">
    <property type="entry name" value="MEDIUM-CHAIN ACYL-COA LIGASE ACSF2, MITOCHONDRIAL"/>
    <property type="match status" value="1"/>
</dbReference>
<evidence type="ECO:0000256" key="1">
    <source>
        <dbReference type="ARBA" id="ARBA00006432"/>
    </source>
</evidence>
<dbReference type="Proteomes" id="UP000528457">
    <property type="component" value="Unassembled WGS sequence"/>
</dbReference>
<evidence type="ECO:0000313" key="6">
    <source>
        <dbReference type="Proteomes" id="UP000528457"/>
    </source>
</evidence>
<proteinExistence type="inferred from homology"/>
<comment type="similarity">
    <text evidence="1">Belongs to the ATP-dependent AMP-binding enzyme family.</text>
</comment>
<dbReference type="GO" id="GO:0004467">
    <property type="term" value="F:long-chain fatty acid-CoA ligase activity"/>
    <property type="evidence" value="ECO:0007669"/>
    <property type="project" value="UniProtKB-EC"/>
</dbReference>
<evidence type="ECO:0000259" key="4">
    <source>
        <dbReference type="Pfam" id="PF13193"/>
    </source>
</evidence>
<keyword evidence="2 5" id="KW-0436">Ligase</keyword>
<feature type="domain" description="AMP-binding enzyme C-terminal" evidence="4">
    <location>
        <begin position="422"/>
        <end position="497"/>
    </location>
</feature>
<sequence>MPSQIVFAGQALSETSFLSGVKKIASVLVANGVRPDDAIAILMRNEPMYLQIIEACRYVGARYVALNWHGSAAEIAHILEDSKAKVLLGHRDLLNVLSEHTVFREQIAGIAVLAQATPRSIIERYELGTVTEEGGYQNLHAAIEAAEEIASAPQKVRGLFAYTSGSTGRPKGIVRPSHPDAPDRYMMYQMLAQGFMFLQPGDKFYMAAPMYHSAPNTLSLSALSATDVDIYIESQFDPEDFLKIVEREKITHAYIVPTMMIRLLKLPQEVREQYDVCSLRYSVSTGSPCPVDVKQAMIDWFGPIFYESYGASELGFMTLISATEALEKPGSVGRAREGTAIKILNDELQELGPGETGTIYIHSMLASGFGYTNSEGDLTDQELGGFATVGDVGYLDDEGFLFISDRKKEMIISGGANIFPSEIEAEILRLPQVLDCAVFGAPDEEFGEKIVAAVQLQDGQVLSLGELQHALEGQLARFKMPRKLDVHEALPREDSGKIFKKRLKDPYWEGAGRQI</sequence>
<keyword evidence="6" id="KW-1185">Reference proteome</keyword>
<evidence type="ECO:0000313" key="5">
    <source>
        <dbReference type="EMBL" id="MBB6522203.1"/>
    </source>
</evidence>
<dbReference type="Pfam" id="PF13193">
    <property type="entry name" value="AMP-binding_C"/>
    <property type="match status" value="1"/>
</dbReference>
<gene>
    <name evidence="5" type="ORF">HNR48_002488</name>
</gene>
<protein>
    <submittedName>
        <fullName evidence="5">Long-chain acyl-CoA synthetase</fullName>
        <ecNumber evidence="5">6.2.1.3</ecNumber>
    </submittedName>
</protein>
<evidence type="ECO:0000259" key="3">
    <source>
        <dbReference type="Pfam" id="PF00501"/>
    </source>
</evidence>